<dbReference type="GO" id="GO:0036440">
    <property type="term" value="F:citrate synthase activity"/>
    <property type="evidence" value="ECO:0007669"/>
    <property type="project" value="UniProtKB-EC"/>
</dbReference>
<evidence type="ECO:0000256" key="1">
    <source>
        <dbReference type="ARBA" id="ARBA00005163"/>
    </source>
</evidence>
<dbReference type="SUPFAM" id="SSF48256">
    <property type="entry name" value="Citrate synthase"/>
    <property type="match status" value="1"/>
</dbReference>
<dbReference type="PIRSF" id="PIRSF001369">
    <property type="entry name" value="Citrate_synth"/>
    <property type="match status" value="1"/>
</dbReference>
<dbReference type="InterPro" id="IPR011278">
    <property type="entry name" value="2-MeCitrate/Citrate_synth_II"/>
</dbReference>
<dbReference type="NCBIfam" id="TIGR01800">
    <property type="entry name" value="cit_synth_II"/>
    <property type="match status" value="1"/>
</dbReference>
<protein>
    <recommendedName>
        <fullName evidence="6 8">Citrate synthase</fullName>
        <ecNumber evidence="6">2.3.3.16</ecNumber>
    </recommendedName>
</protein>
<sequence>MQTKNIGLRNIEVADTKISAIDGINGKLIYRGYDILDLVKKSTFEETACLLLNEDLPTQDVLSAFSDKLVATREIPEGLEKTLRNIPKTANPMDVLQSTVSMMAVYDTQKTDDRETNYNRAIDLISKIPIIVACWDRIRNDKEIIQPSKKLNHAGNFLYMLTGKEPDTEASRIFDICLILHAEHSFNASTFAAREVASTRANMYAAVSAAVGALSGELHGGANFQVMKMLLEIGSVEKVEQWIKDKLAKSQKIMGMGHAVYKTFDPRAEVLRELSRKLAEKTGQPWYAITKRVEEVTEEEMKKIKSSDIFPNVDLYSASAYYMLDIPMDLNTPIFAISRASGWTAHIIEEKFAEAAPKPMLYRPKAVYVGKYCGPSGCEYVSIEKRLAQI</sequence>
<organism evidence="9 10">
    <name type="scientific">Nitrosotalea devaniterrae</name>
    <dbReference type="NCBI Taxonomy" id="1078905"/>
    <lineage>
        <taxon>Archaea</taxon>
        <taxon>Nitrososphaerota</taxon>
        <taxon>Nitrososphaeria</taxon>
        <taxon>Nitrosotaleales</taxon>
        <taxon>Nitrosotaleaceae</taxon>
        <taxon>Nitrosotalea</taxon>
    </lineage>
</organism>
<reference evidence="10" key="1">
    <citation type="submission" date="2015-10" db="EMBL/GenBank/DDBJ databases">
        <authorList>
            <person name="Lehtovirta-Morley L.E."/>
            <person name="Vieille C."/>
        </authorList>
    </citation>
    <scope>NUCLEOTIDE SEQUENCE [LARGE SCALE GENOMIC DNA]</scope>
</reference>
<keyword evidence="3" id="KW-0816">Tricarboxylic acid cycle</keyword>
<dbReference type="AlphaFoldDB" id="A0A128A2T4"/>
<evidence type="ECO:0000313" key="10">
    <source>
        <dbReference type="Proteomes" id="UP000196239"/>
    </source>
</evidence>
<comment type="similarity">
    <text evidence="2 6 8">Belongs to the citrate synthase family.</text>
</comment>
<dbReference type="InterPro" id="IPR016143">
    <property type="entry name" value="Citrate_synth-like_sm_a-sub"/>
</dbReference>
<keyword evidence="10" id="KW-1185">Reference proteome</keyword>
<dbReference type="InterPro" id="IPR036969">
    <property type="entry name" value="Citrate_synthase_sf"/>
</dbReference>
<dbReference type="Gene3D" id="1.10.580.10">
    <property type="entry name" value="Citrate Synthase, domain 1"/>
    <property type="match status" value="1"/>
</dbReference>
<name>A0A128A2T4_9ARCH</name>
<comment type="catalytic activity">
    <reaction evidence="5 6">
        <text>oxaloacetate + acetyl-CoA + H2O = citrate + CoA + H(+)</text>
        <dbReference type="Rhea" id="RHEA:16845"/>
        <dbReference type="ChEBI" id="CHEBI:15377"/>
        <dbReference type="ChEBI" id="CHEBI:15378"/>
        <dbReference type="ChEBI" id="CHEBI:16452"/>
        <dbReference type="ChEBI" id="CHEBI:16947"/>
        <dbReference type="ChEBI" id="CHEBI:57287"/>
        <dbReference type="ChEBI" id="CHEBI:57288"/>
        <dbReference type="EC" id="2.3.3.16"/>
    </reaction>
</comment>
<dbReference type="InterPro" id="IPR024176">
    <property type="entry name" value="Citrate_synthase_bac-typ"/>
</dbReference>
<dbReference type="Pfam" id="PF00285">
    <property type="entry name" value="Citrate_synt"/>
    <property type="match status" value="1"/>
</dbReference>
<evidence type="ECO:0000256" key="4">
    <source>
        <dbReference type="ARBA" id="ARBA00022679"/>
    </source>
</evidence>
<dbReference type="GO" id="GO:0005975">
    <property type="term" value="P:carbohydrate metabolic process"/>
    <property type="evidence" value="ECO:0007669"/>
    <property type="project" value="TreeGrafter"/>
</dbReference>
<dbReference type="GO" id="GO:0005737">
    <property type="term" value="C:cytoplasm"/>
    <property type="evidence" value="ECO:0007669"/>
    <property type="project" value="InterPro"/>
</dbReference>
<dbReference type="InterPro" id="IPR016142">
    <property type="entry name" value="Citrate_synth-like_lrg_a-sub"/>
</dbReference>
<dbReference type="Gene3D" id="1.10.230.10">
    <property type="entry name" value="Cytochrome P450-Terp, domain 2"/>
    <property type="match status" value="1"/>
</dbReference>
<dbReference type="Proteomes" id="UP000196239">
    <property type="component" value="Chromosome 1"/>
</dbReference>
<keyword evidence="4 6" id="KW-0808">Transferase</keyword>
<evidence type="ECO:0000256" key="6">
    <source>
        <dbReference type="PIRNR" id="PIRNR001369"/>
    </source>
</evidence>
<evidence type="ECO:0000256" key="5">
    <source>
        <dbReference type="ARBA" id="ARBA00049288"/>
    </source>
</evidence>
<gene>
    <name evidence="9" type="primary">gltA</name>
    <name evidence="9" type="ORF">NDEV_0894</name>
</gene>
<dbReference type="CDD" id="cd06110">
    <property type="entry name" value="BSuCS-II_like"/>
    <property type="match status" value="1"/>
</dbReference>
<feature type="active site" evidence="7">
    <location>
        <position position="258"/>
    </location>
</feature>
<dbReference type="EC" id="2.3.3.16" evidence="6"/>
<evidence type="ECO:0000256" key="2">
    <source>
        <dbReference type="ARBA" id="ARBA00010566"/>
    </source>
</evidence>
<feature type="active site" evidence="7">
    <location>
        <position position="314"/>
    </location>
</feature>
<evidence type="ECO:0000313" key="9">
    <source>
        <dbReference type="EMBL" id="CUR51659.1"/>
    </source>
</evidence>
<evidence type="ECO:0000256" key="3">
    <source>
        <dbReference type="ARBA" id="ARBA00022532"/>
    </source>
</evidence>
<dbReference type="InterPro" id="IPR002020">
    <property type="entry name" value="Citrate_synthase"/>
</dbReference>
<evidence type="ECO:0000256" key="7">
    <source>
        <dbReference type="PIRSR" id="PIRSR001369-1"/>
    </source>
</evidence>
<dbReference type="UniPathway" id="UPA00223"/>
<dbReference type="KEGG" id="ndv:NDEV_0894"/>
<keyword evidence="9" id="KW-0012">Acyltransferase</keyword>
<dbReference type="PANTHER" id="PTHR11739">
    <property type="entry name" value="CITRATE SYNTHASE"/>
    <property type="match status" value="1"/>
</dbReference>
<comment type="pathway">
    <text evidence="1">Carbohydrate metabolism; tricarboxylic acid cycle.</text>
</comment>
<accession>A0A128A2T4</accession>
<dbReference type="EMBL" id="LN890280">
    <property type="protein sequence ID" value="CUR51659.1"/>
    <property type="molecule type" value="Genomic_DNA"/>
</dbReference>
<dbReference type="GO" id="GO:0006099">
    <property type="term" value="P:tricarboxylic acid cycle"/>
    <property type="evidence" value="ECO:0007669"/>
    <property type="project" value="UniProtKB-UniPathway"/>
</dbReference>
<dbReference type="PANTHER" id="PTHR11739:SF4">
    <property type="entry name" value="CITRATE SYNTHASE, PEROXISOMAL"/>
    <property type="match status" value="1"/>
</dbReference>
<dbReference type="PRINTS" id="PR00143">
    <property type="entry name" value="CITRTSNTHASE"/>
</dbReference>
<proteinExistence type="inferred from homology"/>
<evidence type="ECO:0000256" key="8">
    <source>
        <dbReference type="RuleBase" id="RU000441"/>
    </source>
</evidence>